<organism evidence="2 3">
    <name type="scientific">Caloramator fervidus</name>
    <dbReference type="NCBI Taxonomy" id="29344"/>
    <lineage>
        <taxon>Bacteria</taxon>
        <taxon>Bacillati</taxon>
        <taxon>Bacillota</taxon>
        <taxon>Clostridia</taxon>
        <taxon>Eubacteriales</taxon>
        <taxon>Clostridiaceae</taxon>
        <taxon>Caloramator</taxon>
    </lineage>
</organism>
<evidence type="ECO:0000256" key="1">
    <source>
        <dbReference type="SAM" id="Phobius"/>
    </source>
</evidence>
<name>A0A1H5V648_9CLOT</name>
<dbReference type="InterPro" id="IPR018730">
    <property type="entry name" value="DUF2273"/>
</dbReference>
<keyword evidence="3" id="KW-1185">Reference proteome</keyword>
<feature type="transmembrane region" description="Helical" evidence="1">
    <location>
        <begin position="21"/>
        <end position="51"/>
    </location>
</feature>
<dbReference type="Pfam" id="PF10031">
    <property type="entry name" value="DUF2273"/>
    <property type="match status" value="1"/>
</dbReference>
<dbReference type="AlphaFoldDB" id="A0A1H5V648"/>
<accession>A0A1H5V648</accession>
<keyword evidence="1" id="KW-0472">Membrane</keyword>
<evidence type="ECO:0000313" key="3">
    <source>
        <dbReference type="Proteomes" id="UP000242850"/>
    </source>
</evidence>
<dbReference type="Proteomes" id="UP000242850">
    <property type="component" value="Unassembled WGS sequence"/>
</dbReference>
<dbReference type="OrthoDB" id="1727295at2"/>
<protein>
    <submittedName>
        <fullName evidence="2">Small integral membrane protein</fullName>
    </submittedName>
</protein>
<keyword evidence="1" id="KW-1133">Transmembrane helix</keyword>
<reference evidence="3" key="1">
    <citation type="submission" date="2016-10" db="EMBL/GenBank/DDBJ databases">
        <authorList>
            <person name="Varghese N."/>
            <person name="Submissions S."/>
        </authorList>
    </citation>
    <scope>NUCLEOTIDE SEQUENCE [LARGE SCALE GENOMIC DNA]</scope>
    <source>
        <strain evidence="3">DSM 5463</strain>
    </source>
</reference>
<proteinExistence type="predicted"/>
<sequence length="74" mass="8764">MLREYIIDIIKANKGKFLGAFLGLLFSIFVLIIGFFRTIFIVICIYFGYYIGKKIDNNEDLFDFIKNILNNNWK</sequence>
<dbReference type="RefSeq" id="WP_103896074.1">
    <property type="nucleotide sequence ID" value="NZ_FNUK01000012.1"/>
</dbReference>
<gene>
    <name evidence="2" type="ORF">SAMN05660865_01107</name>
</gene>
<dbReference type="EMBL" id="FNUK01000012">
    <property type="protein sequence ID" value="SEF82211.1"/>
    <property type="molecule type" value="Genomic_DNA"/>
</dbReference>
<keyword evidence="1" id="KW-0812">Transmembrane</keyword>
<evidence type="ECO:0000313" key="2">
    <source>
        <dbReference type="EMBL" id="SEF82211.1"/>
    </source>
</evidence>